<dbReference type="InterPro" id="IPR025736">
    <property type="entry name" value="PucR_C-HTH_dom"/>
</dbReference>
<keyword evidence="4" id="KW-1185">Reference proteome</keyword>
<evidence type="ECO:0000313" key="4">
    <source>
        <dbReference type="Proteomes" id="UP000238083"/>
    </source>
</evidence>
<dbReference type="InterPro" id="IPR012914">
    <property type="entry name" value="PucR_dom"/>
</dbReference>
<dbReference type="Pfam" id="PF13556">
    <property type="entry name" value="HTH_30"/>
    <property type="match status" value="1"/>
</dbReference>
<dbReference type="Proteomes" id="UP000238083">
    <property type="component" value="Unassembled WGS sequence"/>
</dbReference>
<name>A0A2T0R7U1_9ACTN</name>
<dbReference type="Pfam" id="PF07905">
    <property type="entry name" value="PucR"/>
    <property type="match status" value="1"/>
</dbReference>
<feature type="domain" description="PucR C-terminal helix-turn-helix" evidence="2">
    <location>
        <begin position="444"/>
        <end position="501"/>
    </location>
</feature>
<dbReference type="RefSeq" id="WP_106207833.1">
    <property type="nucleotide sequence ID" value="NZ_PVZF01000002.1"/>
</dbReference>
<gene>
    <name evidence="3" type="ORF">CLV37_102180</name>
</gene>
<dbReference type="GO" id="GO:0003677">
    <property type="term" value="F:DNA binding"/>
    <property type="evidence" value="ECO:0007669"/>
    <property type="project" value="UniProtKB-KW"/>
</dbReference>
<dbReference type="Gene3D" id="1.10.10.2840">
    <property type="entry name" value="PucR C-terminal helix-turn-helix domain"/>
    <property type="match status" value="1"/>
</dbReference>
<evidence type="ECO:0000259" key="2">
    <source>
        <dbReference type="Pfam" id="PF13556"/>
    </source>
</evidence>
<reference evidence="3 4" key="1">
    <citation type="submission" date="2018-03" db="EMBL/GenBank/DDBJ databases">
        <title>Genomic Encyclopedia of Archaeal and Bacterial Type Strains, Phase II (KMG-II): from individual species to whole genera.</title>
        <authorList>
            <person name="Goeker M."/>
        </authorList>
    </citation>
    <scope>NUCLEOTIDE SEQUENCE [LARGE SCALE GENOMIC DNA]</scope>
    <source>
        <strain evidence="3 4">DSM 19711</strain>
    </source>
</reference>
<sequence length="510" mass="53312">MKLSELVGIHSLGLRVVVGGGDVGDLPVTAAYITDLPDPSRFLVPGIVVLSSGLWVDRPGGVERFVGALVAAGATALVLGTVEIGEIPPEVVEACRREGLVLATVPDDVSFGAVVQSVVETVAVLGAGDAPGVELGERVQQAVADGALDDALALVHTAYGVACWVVDDVGAPLATAGAVGVEHIARAWSRAVGGEEVTSWPLGPASSRAVLTAQRSRRDLGPAATRVLEALAAALRPELRFARRSRRARWERVSALLAATVDESLPPGEVSALLRLVGLDPQGGLRVLVARTDDLGFPAEAVAELLTRLCTGPGVRAAVCLHEGAATAVLSEIAEVADLRDRLAGGLPEPVDLLDGRTLVIAASDPVNGVSRLASAHAVARERLVEFDAAPHPAAGAGLVLVDSSASGDHRSLLRMLSLPARDAFAASVLGELEEYDRRHGGDLVTTVEIFLDRGGSWQDAARALHVHPNTLRYRIGRVEELTHRDLTTTQDRVDVFLALRCRGSVDNRS</sequence>
<dbReference type="PANTHER" id="PTHR33744:SF17">
    <property type="entry name" value="CONSERVED PROTEIN"/>
    <property type="match status" value="1"/>
</dbReference>
<keyword evidence="3" id="KW-0238">DNA-binding</keyword>
<dbReference type="AlphaFoldDB" id="A0A2T0R7U1"/>
<organism evidence="3 4">
    <name type="scientific">Kineococcus rhizosphaerae</name>
    <dbReference type="NCBI Taxonomy" id="559628"/>
    <lineage>
        <taxon>Bacteria</taxon>
        <taxon>Bacillati</taxon>
        <taxon>Actinomycetota</taxon>
        <taxon>Actinomycetes</taxon>
        <taxon>Kineosporiales</taxon>
        <taxon>Kineosporiaceae</taxon>
        <taxon>Kineococcus</taxon>
    </lineage>
</organism>
<protein>
    <submittedName>
        <fullName evidence="3">DNA-binding PucR family transcriptional regulator</fullName>
    </submittedName>
</protein>
<proteinExistence type="predicted"/>
<dbReference type="OrthoDB" id="3190266at2"/>
<evidence type="ECO:0000313" key="3">
    <source>
        <dbReference type="EMBL" id="PRY17221.1"/>
    </source>
</evidence>
<accession>A0A2T0R7U1</accession>
<dbReference type="InterPro" id="IPR051448">
    <property type="entry name" value="CdaR-like_regulators"/>
</dbReference>
<dbReference type="EMBL" id="PVZF01000002">
    <property type="protein sequence ID" value="PRY17221.1"/>
    <property type="molecule type" value="Genomic_DNA"/>
</dbReference>
<evidence type="ECO:0000259" key="1">
    <source>
        <dbReference type="Pfam" id="PF07905"/>
    </source>
</evidence>
<dbReference type="InterPro" id="IPR042070">
    <property type="entry name" value="PucR_C-HTH_sf"/>
</dbReference>
<dbReference type="PANTHER" id="PTHR33744">
    <property type="entry name" value="CARBOHYDRATE DIACID REGULATOR"/>
    <property type="match status" value="1"/>
</dbReference>
<comment type="caution">
    <text evidence="3">The sequence shown here is derived from an EMBL/GenBank/DDBJ whole genome shotgun (WGS) entry which is preliminary data.</text>
</comment>
<feature type="domain" description="Purine catabolism PurC-like" evidence="1">
    <location>
        <begin position="10"/>
        <end position="121"/>
    </location>
</feature>